<dbReference type="PRINTS" id="PR00507">
    <property type="entry name" value="N12N6MTFRASE"/>
</dbReference>
<dbReference type="GO" id="GO:0032259">
    <property type="term" value="P:methylation"/>
    <property type="evidence" value="ECO:0007669"/>
    <property type="project" value="UniProtKB-KW"/>
</dbReference>
<dbReference type="InterPro" id="IPR047939">
    <property type="entry name" value="BREX_1_PglX"/>
</dbReference>
<dbReference type="PANTHER" id="PTHR33841">
    <property type="entry name" value="DNA METHYLTRANSFERASE YEEA-RELATED"/>
    <property type="match status" value="1"/>
</dbReference>
<evidence type="ECO:0000256" key="1">
    <source>
        <dbReference type="ARBA" id="ARBA00011900"/>
    </source>
</evidence>
<name>A0A1X7MN82_9LACT</name>
<evidence type="ECO:0000259" key="6">
    <source>
        <dbReference type="Pfam" id="PF07669"/>
    </source>
</evidence>
<dbReference type="InterPro" id="IPR029063">
    <property type="entry name" value="SAM-dependent_MTases_sf"/>
</dbReference>
<dbReference type="InterPro" id="IPR002052">
    <property type="entry name" value="DNA_methylase_N6_adenine_CS"/>
</dbReference>
<keyword evidence="2 7" id="KW-0489">Methyltransferase</keyword>
<dbReference type="SUPFAM" id="SSF53335">
    <property type="entry name" value="S-adenosyl-L-methionine-dependent methyltransferases"/>
    <property type="match status" value="1"/>
</dbReference>
<protein>
    <recommendedName>
        <fullName evidence="1">site-specific DNA-methyltransferase (adenine-specific)</fullName>
        <ecNumber evidence="1">2.1.1.72</ecNumber>
    </recommendedName>
</protein>
<dbReference type="OrthoDB" id="32195at2"/>
<dbReference type="GO" id="GO:0006304">
    <property type="term" value="P:DNA modification"/>
    <property type="evidence" value="ECO:0007669"/>
    <property type="project" value="InterPro"/>
</dbReference>
<reference evidence="7 8" key="1">
    <citation type="submission" date="2017-04" db="EMBL/GenBank/DDBJ databases">
        <authorList>
            <person name="Afonso C.L."/>
            <person name="Miller P.J."/>
            <person name="Scott M.A."/>
            <person name="Spackman E."/>
            <person name="Goraichik I."/>
            <person name="Dimitrov K.M."/>
            <person name="Suarez D.L."/>
            <person name="Swayne D.E."/>
        </authorList>
    </citation>
    <scope>NUCLEOTIDE SEQUENCE [LARGE SCALE GENOMIC DNA]</scope>
    <source>
        <strain evidence="7 8">LMG26642</strain>
    </source>
</reference>
<evidence type="ECO:0000256" key="5">
    <source>
        <dbReference type="ARBA" id="ARBA00047942"/>
    </source>
</evidence>
<evidence type="ECO:0000313" key="8">
    <source>
        <dbReference type="Proteomes" id="UP000193435"/>
    </source>
</evidence>
<dbReference type="GO" id="GO:0009007">
    <property type="term" value="F:site-specific DNA-methyltransferase (adenine-specific) activity"/>
    <property type="evidence" value="ECO:0007669"/>
    <property type="project" value="UniProtKB-EC"/>
</dbReference>
<evidence type="ECO:0000256" key="3">
    <source>
        <dbReference type="ARBA" id="ARBA00022679"/>
    </source>
</evidence>
<dbReference type="GO" id="GO:0003676">
    <property type="term" value="F:nucleic acid binding"/>
    <property type="evidence" value="ECO:0007669"/>
    <property type="project" value="InterPro"/>
</dbReference>
<dbReference type="InterPro" id="IPR050953">
    <property type="entry name" value="N4_N6_ade-DNA_methylase"/>
</dbReference>
<dbReference type="EMBL" id="FXBJ01000002">
    <property type="protein sequence ID" value="SMH26309.1"/>
    <property type="molecule type" value="Genomic_DNA"/>
</dbReference>
<dbReference type="Gene3D" id="3.40.50.150">
    <property type="entry name" value="Vaccinia Virus protein VP39"/>
    <property type="match status" value="1"/>
</dbReference>
<evidence type="ECO:0000256" key="2">
    <source>
        <dbReference type="ARBA" id="ARBA00022603"/>
    </source>
</evidence>
<dbReference type="NCBIfam" id="NF033452">
    <property type="entry name" value="BREX_1_MTaseX"/>
    <property type="match status" value="1"/>
</dbReference>
<accession>A0A1X7MN82</accession>
<evidence type="ECO:0000256" key="4">
    <source>
        <dbReference type="ARBA" id="ARBA00022691"/>
    </source>
</evidence>
<feature type="domain" description="Type II methyltransferase M.TaqI-like" evidence="6">
    <location>
        <begin position="347"/>
        <end position="568"/>
    </location>
</feature>
<dbReference type="RefSeq" id="WP_085558465.1">
    <property type="nucleotide sequence ID" value="NZ_FOAH01000039.1"/>
</dbReference>
<proteinExistence type="predicted"/>
<dbReference type="STRING" id="1073423.SAMN04488700_0044"/>
<keyword evidence="8" id="KW-1185">Reference proteome</keyword>
<organism evidence="7 8">
    <name type="scientific">Carnobacterium iners</name>
    <dbReference type="NCBI Taxonomy" id="1073423"/>
    <lineage>
        <taxon>Bacteria</taxon>
        <taxon>Bacillati</taxon>
        <taxon>Bacillota</taxon>
        <taxon>Bacilli</taxon>
        <taxon>Lactobacillales</taxon>
        <taxon>Carnobacteriaceae</taxon>
        <taxon>Carnobacterium</taxon>
    </lineage>
</organism>
<evidence type="ECO:0000313" key="7">
    <source>
        <dbReference type="EMBL" id="SMH26309.1"/>
    </source>
</evidence>
<comment type="catalytic activity">
    <reaction evidence="5">
        <text>a 2'-deoxyadenosine in DNA + S-adenosyl-L-methionine = an N(6)-methyl-2'-deoxyadenosine in DNA + S-adenosyl-L-homocysteine + H(+)</text>
        <dbReference type="Rhea" id="RHEA:15197"/>
        <dbReference type="Rhea" id="RHEA-COMP:12418"/>
        <dbReference type="Rhea" id="RHEA-COMP:12419"/>
        <dbReference type="ChEBI" id="CHEBI:15378"/>
        <dbReference type="ChEBI" id="CHEBI:57856"/>
        <dbReference type="ChEBI" id="CHEBI:59789"/>
        <dbReference type="ChEBI" id="CHEBI:90615"/>
        <dbReference type="ChEBI" id="CHEBI:90616"/>
        <dbReference type="EC" id="2.1.1.72"/>
    </reaction>
</comment>
<dbReference type="PANTHER" id="PTHR33841:SF1">
    <property type="entry name" value="DNA METHYLTRANSFERASE A"/>
    <property type="match status" value="1"/>
</dbReference>
<keyword evidence="3" id="KW-0808">Transferase</keyword>
<dbReference type="PROSITE" id="PS00092">
    <property type="entry name" value="N6_MTASE"/>
    <property type="match status" value="1"/>
</dbReference>
<keyword evidence="4" id="KW-0949">S-adenosyl-L-methionine</keyword>
<dbReference type="AlphaFoldDB" id="A0A1X7MN82"/>
<dbReference type="InterPro" id="IPR011639">
    <property type="entry name" value="MethylTrfase_TaqI-like_dom"/>
</dbReference>
<gene>
    <name evidence="7" type="ORF">SAMN04488700_0044</name>
</gene>
<dbReference type="EC" id="2.1.1.72" evidence="1"/>
<dbReference type="Pfam" id="PF07669">
    <property type="entry name" value="Eco57I"/>
    <property type="match status" value="1"/>
</dbReference>
<dbReference type="Proteomes" id="UP000193435">
    <property type="component" value="Unassembled WGS sequence"/>
</dbReference>
<sequence>MDKAALRKFAFQARNKLKKGVQQKAYSYGIMADKITPIIELTDGLVVNGTVMGKEQLKQYNHLKNRLVFDGYDQVMDEAAYTWFNRIVALRFMEVNGYLPIRMSILSSQTAGKLEPDALTAILELSDELNLDRELIFKLQDENKSEALYQYLLVKQCNKLGEIIPNVFDYISDDLALLLPDNLLAENSMIRDIVNMIDEEDWKDVEIVGWLYQFYISEQKDLVFANLKKNKKIGKNDIPAATQLFTPRWIVEYMVDNSLGRLWLESHPDENLQESLSYYLEDAEQTAEVLKQLEDLKNPNLTIEEIEFLDPACGSGHILVYAFELFYKIYLSRGYSEREIPKLILENNLFGLDIDRRAAQLATFAVIMKARSYDKRLFSRKFAVHIHSIEESNEITQEDVYLFAKDNEQLLQATETLIETFKDAKLYGSIIQVPEIDISQIKKQMDYFKHYGEIDIFTSELVEYTLPLVEDLLNQYKILANQYEIVVANPPYMGSKGMDPKLSKYVKKYYPDEKSDLFAVMMKRMEAFSLDNGFIANVTMQSWMFLSSYEKFRKSVISNYSIVNMTHMDNMVMGIAFGTVATIFRNKINDYRGVFNYIEYEDIEDNKPIWFPVKEHRYTEQSTDIFASIPGIPIAYWASDKLVNIFKYTPLEKLSNTRQGMIPGNTNEFLRYWFEVSIYEIGFNHEKSEDILLYGKKWFPYNKGGAFRRWYGNVEHIINMENDGFDIKYSGKNNNYRLRDPKLYFKEAITWSKISSGKISTRYMSPGCMFDIAGCCIFISKDELKYILAFSNSIVASKILSFISPTMNFEVDHIKKLPILIKEESKNLIDKKVFKNINISKDDWDSFETSWDFKKHPFLYCKSTLMESSFKSWEEFTIGQLNQLKANEEKLNRIFIDIYGLEDELSPEVEDKDVTIRKADKTRDIKSFLSYLVGIIFGRYSLDEEGLAYAGGEWDAASYKTYQPDVDNIIPVTEEVLFDDDIINKIEELVSILYGKEPLEENLLFIAEALGKKVNESSVDCIRRYFIKDFYKDHLKMYKKRPIYWMFSSGKRGAFKGLVYLHRYDRDTIARIRTDYVLQQSRTLDNLITLEQHVVDDENASSQSKAASLKAIENYLKDKTEIVQYAEVLDHMAKQRIELDLDDGVKVNYEKFQDVEVVKDQAGKLVKMNLLEKI</sequence>